<keyword evidence="2" id="KW-1185">Reference proteome</keyword>
<sequence length="104" mass="11652">MSFEENDIKINHLLYKLIHLPRLISTGLAPLLIFSNPSLAIALANMVAVVVPSPASSLDPSLRQRHLLKYLHLATSRHELQPQNARLWHKYVPATGAEQLLSIQ</sequence>
<dbReference type="EMBL" id="KQ979763">
    <property type="protein sequence ID" value="KYN19280.1"/>
    <property type="molecule type" value="Genomic_DNA"/>
</dbReference>
<dbReference type="AlphaFoldDB" id="A0A195E2A1"/>
<evidence type="ECO:0000313" key="1">
    <source>
        <dbReference type="EMBL" id="KYN19280.1"/>
    </source>
</evidence>
<dbReference type="Proteomes" id="UP000078492">
    <property type="component" value="Unassembled WGS sequence"/>
</dbReference>
<proteinExistence type="predicted"/>
<organism evidence="1 2">
    <name type="scientific">Trachymyrmex cornetzi</name>
    <dbReference type="NCBI Taxonomy" id="471704"/>
    <lineage>
        <taxon>Eukaryota</taxon>
        <taxon>Metazoa</taxon>
        <taxon>Ecdysozoa</taxon>
        <taxon>Arthropoda</taxon>
        <taxon>Hexapoda</taxon>
        <taxon>Insecta</taxon>
        <taxon>Pterygota</taxon>
        <taxon>Neoptera</taxon>
        <taxon>Endopterygota</taxon>
        <taxon>Hymenoptera</taxon>
        <taxon>Apocrita</taxon>
        <taxon>Aculeata</taxon>
        <taxon>Formicoidea</taxon>
        <taxon>Formicidae</taxon>
        <taxon>Myrmicinae</taxon>
        <taxon>Trachymyrmex</taxon>
    </lineage>
</organism>
<reference evidence="1 2" key="1">
    <citation type="submission" date="2015-09" db="EMBL/GenBank/DDBJ databases">
        <title>Trachymyrmex cornetzi WGS genome.</title>
        <authorList>
            <person name="Nygaard S."/>
            <person name="Hu H."/>
            <person name="Boomsma J."/>
            <person name="Zhang G."/>
        </authorList>
    </citation>
    <scope>NUCLEOTIDE SEQUENCE [LARGE SCALE GENOMIC DNA]</scope>
    <source>
        <strain evidence="1">Tcor2-1</strain>
        <tissue evidence="1">Whole body</tissue>
    </source>
</reference>
<protein>
    <submittedName>
        <fullName evidence="1">Uncharacterized protein</fullName>
    </submittedName>
</protein>
<evidence type="ECO:0000313" key="2">
    <source>
        <dbReference type="Proteomes" id="UP000078492"/>
    </source>
</evidence>
<name>A0A195E2A1_9HYME</name>
<accession>A0A195E2A1</accession>
<gene>
    <name evidence="1" type="ORF">ALC57_08457</name>
</gene>